<dbReference type="InterPro" id="IPR036425">
    <property type="entry name" value="MoaB/Mog-like_dom_sf"/>
</dbReference>
<evidence type="ECO:0000313" key="6">
    <source>
        <dbReference type="EMBL" id="KAA8497618.1"/>
    </source>
</evidence>
<keyword evidence="3" id="KW-0501">Molybdenum cofactor biosynthesis</keyword>
<organism evidence="6 7">
    <name type="scientific">Porphyridium purpureum</name>
    <name type="common">Red alga</name>
    <name type="synonym">Porphyridium cruentum</name>
    <dbReference type="NCBI Taxonomy" id="35688"/>
    <lineage>
        <taxon>Eukaryota</taxon>
        <taxon>Rhodophyta</taxon>
        <taxon>Bangiophyceae</taxon>
        <taxon>Porphyridiales</taxon>
        <taxon>Porphyridiaceae</taxon>
        <taxon>Porphyridium</taxon>
    </lineage>
</organism>
<keyword evidence="7" id="KW-1185">Reference proteome</keyword>
<evidence type="ECO:0000256" key="4">
    <source>
        <dbReference type="SAM" id="MobiDB-lite"/>
    </source>
</evidence>
<name>A0A5J4Z301_PORPP</name>
<evidence type="ECO:0000313" key="7">
    <source>
        <dbReference type="Proteomes" id="UP000324585"/>
    </source>
</evidence>
<dbReference type="NCBIfam" id="TIGR00177">
    <property type="entry name" value="molyb_syn"/>
    <property type="match status" value="1"/>
</dbReference>
<protein>
    <recommendedName>
        <fullName evidence="2">molybdopterin molybdotransferase</fullName>
        <ecNumber evidence="2">2.10.1.1</ecNumber>
    </recommendedName>
</protein>
<dbReference type="InterPro" id="IPR001453">
    <property type="entry name" value="MoaB/Mog_dom"/>
</dbReference>
<dbReference type="AlphaFoldDB" id="A0A5J4Z301"/>
<evidence type="ECO:0000256" key="3">
    <source>
        <dbReference type="ARBA" id="ARBA00023150"/>
    </source>
</evidence>
<dbReference type="OMA" id="PYIETNA"/>
<feature type="region of interest" description="Disordered" evidence="4">
    <location>
        <begin position="171"/>
        <end position="196"/>
    </location>
</feature>
<dbReference type="GO" id="GO:0061599">
    <property type="term" value="F:molybdopterin molybdotransferase activity"/>
    <property type="evidence" value="ECO:0007669"/>
    <property type="project" value="UniProtKB-EC"/>
</dbReference>
<dbReference type="GO" id="GO:0016779">
    <property type="term" value="F:nucleotidyltransferase activity"/>
    <property type="evidence" value="ECO:0007669"/>
    <property type="project" value="UniProtKB-KW"/>
</dbReference>
<dbReference type="Gene3D" id="3.40.980.10">
    <property type="entry name" value="MoaB/Mog-like domain"/>
    <property type="match status" value="1"/>
</dbReference>
<sequence>MNIGVITVSDRAFRGEYQDKGGPAALAYLKARLDYDGGIEYHSRCVPDDEAQLELAVQELSRAAQCCLIVTTGGTGLGARDITPQTTERMCQGMVVPGFGEAMRAASLRLGVKTAILSRAVAAVFEKRSLIINLPGSPNAIAECMDAVVDVVPHAVHHMVGGVRLRVVPAGSKDGAGHAESQQDPALHHAELKKAQ</sequence>
<evidence type="ECO:0000256" key="1">
    <source>
        <dbReference type="ARBA" id="ARBA00005046"/>
    </source>
</evidence>
<evidence type="ECO:0000256" key="2">
    <source>
        <dbReference type="ARBA" id="ARBA00013269"/>
    </source>
</evidence>
<keyword evidence="6" id="KW-0808">Transferase</keyword>
<dbReference type="CDD" id="cd00886">
    <property type="entry name" value="MogA_MoaB"/>
    <property type="match status" value="1"/>
</dbReference>
<dbReference type="SUPFAM" id="SSF53218">
    <property type="entry name" value="Molybdenum cofactor biosynthesis proteins"/>
    <property type="match status" value="1"/>
</dbReference>
<dbReference type="EC" id="2.10.1.1" evidence="2"/>
<dbReference type="PANTHER" id="PTHR43764">
    <property type="entry name" value="MOLYBDENUM COFACTOR BIOSYNTHESIS"/>
    <property type="match status" value="1"/>
</dbReference>
<keyword evidence="6" id="KW-0548">Nucleotidyltransferase</keyword>
<feature type="domain" description="MoaB/Mog" evidence="5">
    <location>
        <begin position="4"/>
        <end position="155"/>
    </location>
</feature>
<dbReference type="SMART" id="SM00852">
    <property type="entry name" value="MoCF_biosynth"/>
    <property type="match status" value="1"/>
</dbReference>
<proteinExistence type="predicted"/>
<gene>
    <name evidence="6" type="ORF">FVE85_5203</name>
</gene>
<dbReference type="PROSITE" id="PS01078">
    <property type="entry name" value="MOCF_BIOSYNTHESIS_1"/>
    <property type="match status" value="1"/>
</dbReference>
<accession>A0A5J4Z301</accession>
<comment type="caution">
    <text evidence="6">The sequence shown here is derived from an EMBL/GenBank/DDBJ whole genome shotgun (WGS) entry which is preliminary data.</text>
</comment>
<dbReference type="Pfam" id="PF00994">
    <property type="entry name" value="MoCF_biosynth"/>
    <property type="match status" value="1"/>
</dbReference>
<dbReference type="InterPro" id="IPR051920">
    <property type="entry name" value="MPT_Adenylyltrnsfr/MoaC-Rel"/>
</dbReference>
<comment type="pathway">
    <text evidence="1">Cofactor biosynthesis; molybdopterin biosynthesis.</text>
</comment>
<feature type="compositionally biased region" description="Basic and acidic residues" evidence="4">
    <location>
        <begin position="186"/>
        <end position="196"/>
    </location>
</feature>
<dbReference type="PANTHER" id="PTHR43764:SF1">
    <property type="entry name" value="MOLYBDOPTERIN MOLYBDOTRANSFERASE"/>
    <property type="match status" value="1"/>
</dbReference>
<evidence type="ECO:0000259" key="5">
    <source>
        <dbReference type="SMART" id="SM00852"/>
    </source>
</evidence>
<dbReference type="OrthoDB" id="4349954at2759"/>
<reference evidence="7" key="1">
    <citation type="journal article" date="2019" name="Nat. Commun.">
        <title>Expansion of phycobilisome linker gene families in mesophilic red algae.</title>
        <authorList>
            <person name="Lee J."/>
            <person name="Kim D."/>
            <person name="Bhattacharya D."/>
            <person name="Yoon H.S."/>
        </authorList>
    </citation>
    <scope>NUCLEOTIDE SEQUENCE [LARGE SCALE GENOMIC DNA]</scope>
    <source>
        <strain evidence="7">CCMP 1328</strain>
    </source>
</reference>
<dbReference type="Proteomes" id="UP000324585">
    <property type="component" value="Unassembled WGS sequence"/>
</dbReference>
<dbReference type="EMBL" id="VRMN01000001">
    <property type="protein sequence ID" value="KAA8497618.1"/>
    <property type="molecule type" value="Genomic_DNA"/>
</dbReference>
<dbReference type="GO" id="GO:0006777">
    <property type="term" value="P:Mo-molybdopterin cofactor biosynthetic process"/>
    <property type="evidence" value="ECO:0007669"/>
    <property type="project" value="UniProtKB-KW"/>
</dbReference>
<dbReference type="InterPro" id="IPR008284">
    <property type="entry name" value="MoCF_biosynth_CS"/>
</dbReference>